<name>A0ABD2C8X2_VESMC</name>
<dbReference type="Proteomes" id="UP001607303">
    <property type="component" value="Unassembled WGS sequence"/>
</dbReference>
<sequence length="122" mass="14507">MHKPIQVMYRLKSCQLNIIHICIHTYINKSSHVLRFKICLNLMIEIKNHINYYSVCNSYEIIFNAVIMNILQNIKNIINYKLNSIYHFVAICLIKFFHNNHVQDNVLSDLRYSKKTDISASF</sequence>
<reference evidence="1 2" key="1">
    <citation type="journal article" date="2024" name="Ann. Entomol. Soc. Am.">
        <title>Genomic analyses of the southern and eastern yellowjacket wasps (Hymenoptera: Vespidae) reveal evolutionary signatures of social life.</title>
        <authorList>
            <person name="Catto M.A."/>
            <person name="Caine P.B."/>
            <person name="Orr S.E."/>
            <person name="Hunt B.G."/>
            <person name="Goodisman M.A.D."/>
        </authorList>
    </citation>
    <scope>NUCLEOTIDE SEQUENCE [LARGE SCALE GENOMIC DNA]</scope>
    <source>
        <strain evidence="1">232</strain>
        <tissue evidence="1">Head and thorax</tissue>
    </source>
</reference>
<protein>
    <submittedName>
        <fullName evidence="1">Uncharacterized protein</fullName>
    </submittedName>
</protein>
<evidence type="ECO:0000313" key="1">
    <source>
        <dbReference type="EMBL" id="KAL2741280.1"/>
    </source>
</evidence>
<accession>A0ABD2C8X2</accession>
<comment type="caution">
    <text evidence="1">The sequence shown here is derived from an EMBL/GenBank/DDBJ whole genome shotgun (WGS) entry which is preliminary data.</text>
</comment>
<proteinExistence type="predicted"/>
<gene>
    <name evidence="1" type="ORF">V1477_010341</name>
</gene>
<organism evidence="1 2">
    <name type="scientific">Vespula maculifrons</name>
    <name type="common">Eastern yellow jacket</name>
    <name type="synonym">Wasp</name>
    <dbReference type="NCBI Taxonomy" id="7453"/>
    <lineage>
        <taxon>Eukaryota</taxon>
        <taxon>Metazoa</taxon>
        <taxon>Ecdysozoa</taxon>
        <taxon>Arthropoda</taxon>
        <taxon>Hexapoda</taxon>
        <taxon>Insecta</taxon>
        <taxon>Pterygota</taxon>
        <taxon>Neoptera</taxon>
        <taxon>Endopterygota</taxon>
        <taxon>Hymenoptera</taxon>
        <taxon>Apocrita</taxon>
        <taxon>Aculeata</taxon>
        <taxon>Vespoidea</taxon>
        <taxon>Vespidae</taxon>
        <taxon>Vespinae</taxon>
        <taxon>Vespula</taxon>
    </lineage>
</organism>
<keyword evidence="2" id="KW-1185">Reference proteome</keyword>
<evidence type="ECO:0000313" key="2">
    <source>
        <dbReference type="Proteomes" id="UP001607303"/>
    </source>
</evidence>
<dbReference type="AlphaFoldDB" id="A0ABD2C8X2"/>
<dbReference type="EMBL" id="JAYRBN010000059">
    <property type="protein sequence ID" value="KAL2741280.1"/>
    <property type="molecule type" value="Genomic_DNA"/>
</dbReference>